<dbReference type="GO" id="GO:0005085">
    <property type="term" value="F:guanyl-nucleotide exchange factor activity"/>
    <property type="evidence" value="ECO:0007669"/>
    <property type="project" value="InterPro"/>
</dbReference>
<proteinExistence type="predicted"/>
<organism evidence="2 3">
    <name type="scientific">Nadsonia fulvescens var. elongata DSM 6958</name>
    <dbReference type="NCBI Taxonomy" id="857566"/>
    <lineage>
        <taxon>Eukaryota</taxon>
        <taxon>Fungi</taxon>
        <taxon>Dikarya</taxon>
        <taxon>Ascomycota</taxon>
        <taxon>Saccharomycotina</taxon>
        <taxon>Dipodascomycetes</taxon>
        <taxon>Dipodascales</taxon>
        <taxon>Dipodascales incertae sedis</taxon>
        <taxon>Nadsonia</taxon>
    </lineage>
</organism>
<dbReference type="Pfam" id="PF00621">
    <property type="entry name" value="RhoGEF"/>
    <property type="match status" value="1"/>
</dbReference>
<name>A0A1E3PUQ1_9ASCO</name>
<evidence type="ECO:0000313" key="3">
    <source>
        <dbReference type="Proteomes" id="UP000095009"/>
    </source>
</evidence>
<evidence type="ECO:0000259" key="1">
    <source>
        <dbReference type="PROSITE" id="PS50010"/>
    </source>
</evidence>
<dbReference type="EMBL" id="KV454406">
    <property type="protein sequence ID" value="ODQ68577.1"/>
    <property type="molecule type" value="Genomic_DNA"/>
</dbReference>
<dbReference type="InterPro" id="IPR000219">
    <property type="entry name" value="DH_dom"/>
</dbReference>
<reference evidence="2 3" key="1">
    <citation type="journal article" date="2016" name="Proc. Natl. Acad. Sci. U.S.A.">
        <title>Comparative genomics of biotechnologically important yeasts.</title>
        <authorList>
            <person name="Riley R."/>
            <person name="Haridas S."/>
            <person name="Wolfe K.H."/>
            <person name="Lopes M.R."/>
            <person name="Hittinger C.T."/>
            <person name="Goeker M."/>
            <person name="Salamov A.A."/>
            <person name="Wisecaver J.H."/>
            <person name="Long T.M."/>
            <person name="Calvey C.H."/>
            <person name="Aerts A.L."/>
            <person name="Barry K.W."/>
            <person name="Choi C."/>
            <person name="Clum A."/>
            <person name="Coughlan A.Y."/>
            <person name="Deshpande S."/>
            <person name="Douglass A.P."/>
            <person name="Hanson S.J."/>
            <person name="Klenk H.-P."/>
            <person name="LaButti K.M."/>
            <person name="Lapidus A."/>
            <person name="Lindquist E.A."/>
            <person name="Lipzen A.M."/>
            <person name="Meier-Kolthoff J.P."/>
            <person name="Ohm R.A."/>
            <person name="Otillar R.P."/>
            <person name="Pangilinan J.L."/>
            <person name="Peng Y."/>
            <person name="Rokas A."/>
            <person name="Rosa C.A."/>
            <person name="Scheuner C."/>
            <person name="Sibirny A.A."/>
            <person name="Slot J.C."/>
            <person name="Stielow J.B."/>
            <person name="Sun H."/>
            <person name="Kurtzman C.P."/>
            <person name="Blackwell M."/>
            <person name="Grigoriev I.V."/>
            <person name="Jeffries T.W."/>
        </authorList>
    </citation>
    <scope>NUCLEOTIDE SEQUENCE [LARGE SCALE GENOMIC DNA]</scope>
    <source>
        <strain evidence="2 3">DSM 6958</strain>
    </source>
</reference>
<evidence type="ECO:0000313" key="2">
    <source>
        <dbReference type="EMBL" id="ODQ68577.1"/>
    </source>
</evidence>
<dbReference type="InterPro" id="IPR052233">
    <property type="entry name" value="Rho-type_GEFs"/>
</dbReference>
<dbReference type="Proteomes" id="UP000095009">
    <property type="component" value="Unassembled WGS sequence"/>
</dbReference>
<accession>A0A1E3PUQ1</accession>
<sequence>MNKYLKSKLSSFLSQNQRVISTRSMITKYLMASFRLSAWITMLSMVYHPISAVVNLPLANYHLELDEHEKVNNIKQSECIDLDSKLINKVLPASIHKEAPDSRNDRDQVYYNLKLDWALHWNLTNENVASLDKKQVKKYHEIHALIRGEIEFIRELQTFLLVYGKGFKSSASPLIENQEEFCEKAFALIPAIIECNTKLLLEPLLLRYKKEGPFIESIADIFLSWSKVAKQLFVLYAEGFSYTERILENSTKNQKFKEWLLNLDGDLKYEKKYYSFYFSSTLRRSCYYPLILQNISKITRGSNVETGTLANAIQECNEIASLCNLAASEAKPAKLFSPVFLKISKKYEKIVSFAVRSKNYENSSLHSTDSTISTSNTHFTISSSNTDESSLICLESEKFSSTSFVEKKKRNSPKRFNIKIFRQSKKSCPFQDIDYDTKDSKENMFHNTATDKLKNMVMKLSAELSNTNSPELTIQKEVTQQPAANIDISKFSEKSPRMKVKEIVLKIVLHAKKEKTTKLVVANPIKIHDKGLEKRLKVLQKTFKKNYQTWRAERDSVLQGKEVHLDQNHDNKQRWDSRLWQNLKRKTMC</sequence>
<dbReference type="SUPFAM" id="SSF48065">
    <property type="entry name" value="DBL homology domain (DH-domain)"/>
    <property type="match status" value="1"/>
</dbReference>
<dbReference type="PANTHER" id="PTHR46572">
    <property type="entry name" value="RHO1 GDP-GTP EXCHANGE PROTEIN 1-RELATED"/>
    <property type="match status" value="1"/>
</dbReference>
<feature type="domain" description="DH" evidence="1">
    <location>
        <begin position="137"/>
        <end position="326"/>
    </location>
</feature>
<dbReference type="AlphaFoldDB" id="A0A1E3PUQ1"/>
<dbReference type="OrthoDB" id="660555at2759"/>
<dbReference type="SMART" id="SM00325">
    <property type="entry name" value="RhoGEF"/>
    <property type="match status" value="1"/>
</dbReference>
<dbReference type="STRING" id="857566.A0A1E3PUQ1"/>
<dbReference type="PANTHER" id="PTHR46572:SF1">
    <property type="entry name" value="RHO1 GUANINE NUCLEOTIDE EXCHANGE FACTOR TUS1"/>
    <property type="match status" value="1"/>
</dbReference>
<dbReference type="Gene3D" id="1.20.900.10">
    <property type="entry name" value="Dbl homology (DH) domain"/>
    <property type="match status" value="1"/>
</dbReference>
<protein>
    <submittedName>
        <fullName evidence="2">Dbl homology domain-containing protein</fullName>
    </submittedName>
</protein>
<dbReference type="InterPro" id="IPR035899">
    <property type="entry name" value="DBL_dom_sf"/>
</dbReference>
<dbReference type="PROSITE" id="PS50010">
    <property type="entry name" value="DH_2"/>
    <property type="match status" value="1"/>
</dbReference>
<gene>
    <name evidence="2" type="ORF">NADFUDRAFT_39951</name>
</gene>
<keyword evidence="3" id="KW-1185">Reference proteome</keyword>